<feature type="transmembrane region" description="Helical" evidence="10">
    <location>
        <begin position="260"/>
        <end position="282"/>
    </location>
</feature>
<protein>
    <recommendedName>
        <fullName evidence="3">Multidrug export protein MepA</fullName>
    </recommendedName>
</protein>
<feature type="transmembrane region" description="Helical" evidence="10">
    <location>
        <begin position="49"/>
        <end position="72"/>
    </location>
</feature>
<dbReference type="PIRSF" id="PIRSF006603">
    <property type="entry name" value="DinF"/>
    <property type="match status" value="1"/>
</dbReference>
<dbReference type="CDD" id="cd13143">
    <property type="entry name" value="MATE_MepA_like"/>
    <property type="match status" value="1"/>
</dbReference>
<gene>
    <name evidence="11" type="ORF">B5F17_08690</name>
</gene>
<dbReference type="GO" id="GO:0015297">
    <property type="term" value="F:antiporter activity"/>
    <property type="evidence" value="ECO:0007669"/>
    <property type="project" value="InterPro"/>
</dbReference>
<dbReference type="GO" id="GO:0042910">
    <property type="term" value="F:xenobiotic transmembrane transporter activity"/>
    <property type="evidence" value="ECO:0007669"/>
    <property type="project" value="InterPro"/>
</dbReference>
<reference evidence="12" key="1">
    <citation type="submission" date="2017-04" db="EMBL/GenBank/DDBJ databases">
        <title>Function of individual gut microbiota members based on whole genome sequencing of pure cultures obtained from chicken caecum.</title>
        <authorList>
            <person name="Medvecky M."/>
            <person name="Cejkova D."/>
            <person name="Polansky O."/>
            <person name="Karasova D."/>
            <person name="Kubasova T."/>
            <person name="Cizek A."/>
            <person name="Rychlik I."/>
        </authorList>
    </citation>
    <scope>NUCLEOTIDE SEQUENCE [LARGE SCALE GENOMIC DNA]</scope>
    <source>
        <strain evidence="12">An180</strain>
    </source>
</reference>
<feature type="transmembrane region" description="Helical" evidence="10">
    <location>
        <begin position="161"/>
        <end position="178"/>
    </location>
</feature>
<name>A0A1Y4L9G5_9FIRM</name>
<dbReference type="RefSeq" id="WP_087373060.1">
    <property type="nucleotide sequence ID" value="NZ_NFKK01000009.1"/>
</dbReference>
<dbReference type="Proteomes" id="UP000195897">
    <property type="component" value="Unassembled WGS sequence"/>
</dbReference>
<dbReference type="InterPro" id="IPR048279">
    <property type="entry name" value="MdtK-like"/>
</dbReference>
<comment type="caution">
    <text evidence="11">The sequence shown here is derived from an EMBL/GenBank/DDBJ whole genome shotgun (WGS) entry which is preliminary data.</text>
</comment>
<feature type="transmembrane region" description="Helical" evidence="10">
    <location>
        <begin position="351"/>
        <end position="370"/>
    </location>
</feature>
<evidence type="ECO:0000256" key="8">
    <source>
        <dbReference type="ARBA" id="ARBA00023136"/>
    </source>
</evidence>
<feature type="transmembrane region" description="Helical" evidence="10">
    <location>
        <begin position="127"/>
        <end position="149"/>
    </location>
</feature>
<feature type="transmembrane region" description="Helical" evidence="10">
    <location>
        <begin position="226"/>
        <end position="254"/>
    </location>
</feature>
<evidence type="ECO:0000256" key="7">
    <source>
        <dbReference type="ARBA" id="ARBA00022989"/>
    </source>
</evidence>
<dbReference type="NCBIfam" id="TIGR00797">
    <property type="entry name" value="matE"/>
    <property type="match status" value="1"/>
</dbReference>
<keyword evidence="8 10" id="KW-0472">Membrane</keyword>
<comment type="subcellular location">
    <subcellularLocation>
        <location evidence="1">Cell membrane</location>
        <topology evidence="1">Multi-pass membrane protein</topology>
    </subcellularLocation>
</comment>
<comment type="similarity">
    <text evidence="2">Belongs to the multi antimicrobial extrusion (MATE) (TC 2.A.66.1) family. MepA subfamily.</text>
</comment>
<evidence type="ECO:0000256" key="4">
    <source>
        <dbReference type="ARBA" id="ARBA00022448"/>
    </source>
</evidence>
<dbReference type="PANTHER" id="PTHR43823:SF3">
    <property type="entry name" value="MULTIDRUG EXPORT PROTEIN MEPA"/>
    <property type="match status" value="1"/>
</dbReference>
<dbReference type="Pfam" id="PF01554">
    <property type="entry name" value="MatE"/>
    <property type="match status" value="2"/>
</dbReference>
<keyword evidence="4" id="KW-0813">Transport</keyword>
<feature type="transmembrane region" description="Helical" evidence="10">
    <location>
        <begin position="303"/>
        <end position="324"/>
    </location>
</feature>
<evidence type="ECO:0000256" key="5">
    <source>
        <dbReference type="ARBA" id="ARBA00022475"/>
    </source>
</evidence>
<feature type="transmembrane region" description="Helical" evidence="10">
    <location>
        <begin position="12"/>
        <end position="37"/>
    </location>
</feature>
<feature type="transmembrane region" description="Helical" evidence="10">
    <location>
        <begin position="407"/>
        <end position="426"/>
    </location>
</feature>
<feature type="transmembrane region" description="Helical" evidence="10">
    <location>
        <begin position="84"/>
        <end position="107"/>
    </location>
</feature>
<evidence type="ECO:0000256" key="3">
    <source>
        <dbReference type="ARBA" id="ARBA00022106"/>
    </source>
</evidence>
<accession>A0A1Y4L9G5</accession>
<organism evidence="11 12">
    <name type="scientific">Butyricicoccus pullicaecorum</name>
    <dbReference type="NCBI Taxonomy" id="501571"/>
    <lineage>
        <taxon>Bacteria</taxon>
        <taxon>Bacillati</taxon>
        <taxon>Bacillota</taxon>
        <taxon>Clostridia</taxon>
        <taxon>Eubacteriales</taxon>
        <taxon>Butyricicoccaceae</taxon>
        <taxon>Butyricicoccus</taxon>
    </lineage>
</organism>
<proteinExistence type="inferred from homology"/>
<evidence type="ECO:0000256" key="10">
    <source>
        <dbReference type="SAM" id="Phobius"/>
    </source>
</evidence>
<evidence type="ECO:0000313" key="12">
    <source>
        <dbReference type="Proteomes" id="UP000195897"/>
    </source>
</evidence>
<dbReference type="GO" id="GO:0046677">
    <property type="term" value="P:response to antibiotic"/>
    <property type="evidence" value="ECO:0007669"/>
    <property type="project" value="UniProtKB-KW"/>
</dbReference>
<keyword evidence="6 10" id="KW-0812">Transmembrane</keyword>
<feature type="transmembrane region" description="Helical" evidence="10">
    <location>
        <begin position="184"/>
        <end position="205"/>
    </location>
</feature>
<feature type="transmembrane region" description="Helical" evidence="10">
    <location>
        <begin position="382"/>
        <end position="401"/>
    </location>
</feature>
<dbReference type="InterPro" id="IPR051327">
    <property type="entry name" value="MATE_MepA_subfamily"/>
</dbReference>
<evidence type="ECO:0000256" key="2">
    <source>
        <dbReference type="ARBA" id="ARBA00008417"/>
    </source>
</evidence>
<keyword evidence="9" id="KW-0046">Antibiotic resistance</keyword>
<dbReference type="InterPro" id="IPR002528">
    <property type="entry name" value="MATE_fam"/>
</dbReference>
<dbReference type="InterPro" id="IPR045070">
    <property type="entry name" value="MATE_MepA-like"/>
</dbReference>
<evidence type="ECO:0000256" key="6">
    <source>
        <dbReference type="ARBA" id="ARBA00022692"/>
    </source>
</evidence>
<keyword evidence="5" id="KW-1003">Cell membrane</keyword>
<dbReference type="AlphaFoldDB" id="A0A1Y4L9G5"/>
<sequence length="436" mass="46485">MKHAFREFARYASLNALGMLGFSCYILADTFFIAQGLGADGLTALNLAIPIYSLVHGCGLMLGMGGATRYSICRGQRDNDGASAAFVSSVYPAVLLAIIFVSAGLFFPTPLASLLGADAQVLTMTATYLRVILLFSPAFLLNDILVCFVRNDGSPRLSMTAMLAGSFSNIILDYVFIFPCQMGIFGAVLATGLAPCISLVVLSFHRKHAGFGLRRCPVTPSLIGRMLALGLPSLVTELSSGIVILVFNFIILGLCGNTGVAAYGVVANLSLVVIALLTGIAQGVQPLLSHAYGRNAQSDIRQLMRYLIVTVLTLSVAIYALFIFCDTPVVAAFNSAQDAALQSIAEDGLRLYFLAIPFAGCNIALSFFFTSIGRALPAHCISLLRGLVLIVPMAFALSALFALTGVWLTFPVTELLVTICGVVLYWRSMRTSKPVR</sequence>
<evidence type="ECO:0000256" key="9">
    <source>
        <dbReference type="ARBA" id="ARBA00023251"/>
    </source>
</evidence>
<dbReference type="PANTHER" id="PTHR43823">
    <property type="entry name" value="SPORULATION PROTEIN YKVU"/>
    <property type="match status" value="1"/>
</dbReference>
<evidence type="ECO:0000256" key="1">
    <source>
        <dbReference type="ARBA" id="ARBA00004651"/>
    </source>
</evidence>
<dbReference type="GO" id="GO:0005886">
    <property type="term" value="C:plasma membrane"/>
    <property type="evidence" value="ECO:0007669"/>
    <property type="project" value="UniProtKB-SubCell"/>
</dbReference>
<keyword evidence="7 10" id="KW-1133">Transmembrane helix</keyword>
<dbReference type="PROSITE" id="PS51257">
    <property type="entry name" value="PROKAR_LIPOPROTEIN"/>
    <property type="match status" value="1"/>
</dbReference>
<dbReference type="EMBL" id="NFKK01000009">
    <property type="protein sequence ID" value="OUP52550.1"/>
    <property type="molecule type" value="Genomic_DNA"/>
</dbReference>
<evidence type="ECO:0000313" key="11">
    <source>
        <dbReference type="EMBL" id="OUP52550.1"/>
    </source>
</evidence>